<dbReference type="Gene3D" id="3.90.1200.10">
    <property type="match status" value="1"/>
</dbReference>
<dbReference type="GO" id="GO:0016773">
    <property type="term" value="F:phosphotransferase activity, alcohol group as acceptor"/>
    <property type="evidence" value="ECO:0007669"/>
    <property type="project" value="InterPro"/>
</dbReference>
<keyword evidence="2" id="KW-1185">Reference proteome</keyword>
<reference evidence="1 2" key="1">
    <citation type="submission" date="2018-07" db="EMBL/GenBank/DDBJ databases">
        <title>High-quality-draft genome sequence of Gaiella occulta.</title>
        <authorList>
            <person name="Severino R."/>
            <person name="Froufe H.J.C."/>
            <person name="Rainey F.A."/>
            <person name="Barroso C."/>
            <person name="Albuquerque L."/>
            <person name="Lobo-Da-Cunha A."/>
            <person name="Da Costa M.S."/>
            <person name="Egas C."/>
        </authorList>
    </citation>
    <scope>NUCLEOTIDE SEQUENCE [LARGE SCALE GENOMIC DNA]</scope>
    <source>
        <strain evidence="1 2">F2-233</strain>
    </source>
</reference>
<dbReference type="SUPFAM" id="SSF56112">
    <property type="entry name" value="Protein kinase-like (PK-like)"/>
    <property type="match status" value="1"/>
</dbReference>
<dbReference type="InterPro" id="IPR006748">
    <property type="entry name" value="NH2Glyco/OHUrea_AB-resist_kin"/>
</dbReference>
<dbReference type="RefSeq" id="WP_181813258.1">
    <property type="nucleotide sequence ID" value="NZ_QQZY01000001.1"/>
</dbReference>
<dbReference type="InterPro" id="IPR011009">
    <property type="entry name" value="Kinase-like_dom_sf"/>
</dbReference>
<evidence type="ECO:0000313" key="1">
    <source>
        <dbReference type="EMBL" id="RDI75712.1"/>
    </source>
</evidence>
<reference evidence="2" key="2">
    <citation type="journal article" date="2019" name="MicrobiologyOpen">
        <title>High-quality draft genome sequence of Gaiella occulta isolated from a 150 meter deep mineral water borehole and comparison with the genome sequences of other deep-branching lineages of the phylum Actinobacteria.</title>
        <authorList>
            <person name="Severino R."/>
            <person name="Froufe H.J.C."/>
            <person name="Barroso C."/>
            <person name="Albuquerque L."/>
            <person name="Lobo-da-Cunha A."/>
            <person name="da Costa M.S."/>
            <person name="Egas C."/>
        </authorList>
    </citation>
    <scope>NUCLEOTIDE SEQUENCE [LARGE SCALE GENOMIC DNA]</scope>
    <source>
        <strain evidence="2">F2-233</strain>
    </source>
</reference>
<protein>
    <submittedName>
        <fullName evidence="1">Streptomycin 6-kinase</fullName>
    </submittedName>
</protein>
<keyword evidence="1" id="KW-0808">Transferase</keyword>
<dbReference type="Proteomes" id="UP000254134">
    <property type="component" value="Unassembled WGS sequence"/>
</dbReference>
<dbReference type="Pfam" id="PF04655">
    <property type="entry name" value="APH_6_hur"/>
    <property type="match status" value="1"/>
</dbReference>
<proteinExistence type="predicted"/>
<dbReference type="GO" id="GO:0019748">
    <property type="term" value="P:secondary metabolic process"/>
    <property type="evidence" value="ECO:0007669"/>
    <property type="project" value="InterPro"/>
</dbReference>
<dbReference type="GO" id="GO:0016301">
    <property type="term" value="F:kinase activity"/>
    <property type="evidence" value="ECO:0007669"/>
    <property type="project" value="UniProtKB-KW"/>
</dbReference>
<keyword evidence="1" id="KW-0418">Kinase</keyword>
<evidence type="ECO:0000313" key="2">
    <source>
        <dbReference type="Proteomes" id="UP000254134"/>
    </source>
</evidence>
<name>A0A7M2Z1N9_9ACTN</name>
<sequence>MREAVQPTFRSSVTRLAGDDATAWLRELPALEAEVAARWNLELGPELPGGILASVRAVRQADGTDAVLKLAGPGDRTVDEIACLRMWAGGATPELLDADESRGAILLERIVPGAAAIDADVEHVAALLRQIQLPDAPPLRPLVDVVRRRLDRAERDGRASGARLAWARRAVERLEEDAPAPVIVHGDFDERNLLTCARRGLCAIDPLPSVGDGAYDAASWVHANRRPGRRARFDDIAAALSLDRGRLRDWCGVVAVHG</sequence>
<comment type="caution">
    <text evidence="1">The sequence shown here is derived from an EMBL/GenBank/DDBJ whole genome shotgun (WGS) entry which is preliminary data.</text>
</comment>
<gene>
    <name evidence="1" type="ORF">Gocc_0131</name>
</gene>
<dbReference type="EMBL" id="QQZY01000001">
    <property type="protein sequence ID" value="RDI75712.1"/>
    <property type="molecule type" value="Genomic_DNA"/>
</dbReference>
<dbReference type="AlphaFoldDB" id="A0A7M2Z1N9"/>
<organism evidence="1 2">
    <name type="scientific">Gaiella occulta</name>
    <dbReference type="NCBI Taxonomy" id="1002870"/>
    <lineage>
        <taxon>Bacteria</taxon>
        <taxon>Bacillati</taxon>
        <taxon>Actinomycetota</taxon>
        <taxon>Thermoleophilia</taxon>
        <taxon>Gaiellales</taxon>
        <taxon>Gaiellaceae</taxon>
        <taxon>Gaiella</taxon>
    </lineage>
</organism>
<accession>A0A7M2Z1N9</accession>